<name>A0A0F9F186_9ZZZZ</name>
<comment type="caution">
    <text evidence="1">The sequence shown here is derived from an EMBL/GenBank/DDBJ whole genome shotgun (WGS) entry which is preliminary data.</text>
</comment>
<dbReference type="EMBL" id="LAZR01034621">
    <property type="protein sequence ID" value="KKL44812.1"/>
    <property type="molecule type" value="Genomic_DNA"/>
</dbReference>
<evidence type="ECO:0000313" key="1">
    <source>
        <dbReference type="EMBL" id="KKL44812.1"/>
    </source>
</evidence>
<feature type="non-terminal residue" evidence="1">
    <location>
        <position position="1"/>
    </location>
</feature>
<dbReference type="AlphaFoldDB" id="A0A0F9F186"/>
<accession>A0A0F9F186</accession>
<gene>
    <name evidence="1" type="ORF">LCGC14_2361910</name>
</gene>
<protein>
    <submittedName>
        <fullName evidence="1">Uncharacterized protein</fullName>
    </submittedName>
</protein>
<sequence>NNYFIDTSWKQNETRLRCGVSKCTENGVIYYSPSSIKKIVVTKITKKEYNNATKE</sequence>
<reference evidence="1" key="1">
    <citation type="journal article" date="2015" name="Nature">
        <title>Complex archaea that bridge the gap between prokaryotes and eukaryotes.</title>
        <authorList>
            <person name="Spang A."/>
            <person name="Saw J.H."/>
            <person name="Jorgensen S.L."/>
            <person name="Zaremba-Niedzwiedzka K."/>
            <person name="Martijn J."/>
            <person name="Lind A.E."/>
            <person name="van Eijk R."/>
            <person name="Schleper C."/>
            <person name="Guy L."/>
            <person name="Ettema T.J."/>
        </authorList>
    </citation>
    <scope>NUCLEOTIDE SEQUENCE</scope>
</reference>
<proteinExistence type="predicted"/>
<organism evidence="1">
    <name type="scientific">marine sediment metagenome</name>
    <dbReference type="NCBI Taxonomy" id="412755"/>
    <lineage>
        <taxon>unclassified sequences</taxon>
        <taxon>metagenomes</taxon>
        <taxon>ecological metagenomes</taxon>
    </lineage>
</organism>